<dbReference type="SUPFAM" id="SSF56925">
    <property type="entry name" value="OMPA-like"/>
    <property type="match status" value="1"/>
</dbReference>
<evidence type="ECO:0000256" key="1">
    <source>
        <dbReference type="SAM" id="SignalP"/>
    </source>
</evidence>
<feature type="chain" id="PRO_5011308277" description="Outer membrane protein beta-barrel domain-containing protein" evidence="1">
    <location>
        <begin position="24"/>
        <end position="247"/>
    </location>
</feature>
<dbReference type="EMBL" id="FZNS01000003">
    <property type="protein sequence ID" value="SNR52343.1"/>
    <property type="molecule type" value="Genomic_DNA"/>
</dbReference>
<dbReference type="InterPro" id="IPR011250">
    <property type="entry name" value="OMP/PagP_B-barrel"/>
</dbReference>
<dbReference type="RefSeq" id="WP_045689625.1">
    <property type="nucleotide sequence ID" value="NZ_FZNS01000003.1"/>
</dbReference>
<protein>
    <recommendedName>
        <fullName evidence="4">Outer membrane protein beta-barrel domain-containing protein</fullName>
    </recommendedName>
</protein>
<keyword evidence="3" id="KW-1185">Reference proteome</keyword>
<feature type="signal peptide" evidence="1">
    <location>
        <begin position="1"/>
        <end position="23"/>
    </location>
</feature>
<gene>
    <name evidence="2" type="ORF">SAMN06269173_103343</name>
</gene>
<evidence type="ECO:0000313" key="3">
    <source>
        <dbReference type="Proteomes" id="UP000198310"/>
    </source>
</evidence>
<evidence type="ECO:0000313" key="2">
    <source>
        <dbReference type="EMBL" id="SNR52343.1"/>
    </source>
</evidence>
<sequence>MNIRPLLPAFLLLSFAATQRADAQDFQRRHRHYDGNARPYYRGPVRFTLGLGATYYNGDLTSRLGDQFIGPSASLGVLYKVRPHWLVGGEATYFQVGAKDYLPERGLAFRGRNGAGTAFLRWEPLHDEGAYADPRRPAALVKPYLKAGFGFLLYSPESYRGTMRPDDNTPFLTPERNDYPALNITVPVGIGVTLRLTPKLNASLEGSYNFTSTDQLDDISPASGRSTSALNDNYGLLELKLEYAPWR</sequence>
<evidence type="ECO:0008006" key="4">
    <source>
        <dbReference type="Google" id="ProtNLM"/>
    </source>
</evidence>
<dbReference type="AlphaFoldDB" id="A0A238X197"/>
<dbReference type="Proteomes" id="UP000198310">
    <property type="component" value="Unassembled WGS sequence"/>
</dbReference>
<name>A0A238X197_9BACT</name>
<reference evidence="3" key="1">
    <citation type="submission" date="2017-06" db="EMBL/GenBank/DDBJ databases">
        <authorList>
            <person name="Varghese N."/>
            <person name="Submissions S."/>
        </authorList>
    </citation>
    <scope>NUCLEOTIDE SEQUENCE [LARGE SCALE GENOMIC DNA]</scope>
    <source>
        <strain evidence="3">DSM 28041</strain>
    </source>
</reference>
<organism evidence="2 3">
    <name type="scientific">Hymenobacter mucosus</name>
    <dbReference type="NCBI Taxonomy" id="1411120"/>
    <lineage>
        <taxon>Bacteria</taxon>
        <taxon>Pseudomonadati</taxon>
        <taxon>Bacteroidota</taxon>
        <taxon>Cytophagia</taxon>
        <taxon>Cytophagales</taxon>
        <taxon>Hymenobacteraceae</taxon>
        <taxon>Hymenobacter</taxon>
    </lineage>
</organism>
<keyword evidence="1" id="KW-0732">Signal</keyword>
<accession>A0A238X197</accession>
<proteinExistence type="predicted"/>